<dbReference type="InterPro" id="IPR042210">
    <property type="entry name" value="VP7_2"/>
</dbReference>
<evidence type="ECO:0000256" key="6">
    <source>
        <dbReference type="ARBA" id="ARBA00022770"/>
    </source>
</evidence>
<dbReference type="Gene3D" id="3.40.50.11130">
    <property type="entry name" value="Glycoprotein VP7, domain 1"/>
    <property type="match status" value="1"/>
</dbReference>
<name>M4H293_9REOV</name>
<dbReference type="GO" id="GO:0039621">
    <property type="term" value="C:T=13 icosahedral viral capsid"/>
    <property type="evidence" value="ECO:0007669"/>
    <property type="project" value="UniProtKB-UniRule"/>
</dbReference>
<dbReference type="RefSeq" id="YP_008145315.1">
    <property type="nucleotide sequence ID" value="NC_021627.1"/>
</dbReference>
<dbReference type="InterPro" id="IPR001963">
    <property type="entry name" value="VP7"/>
</dbReference>
<comment type="subunit">
    <text evidence="12">Homotrimer; disulfide-linked. 2 Ca(2+) ions bound at each subunit interface in the trimer hold the trimer together. Interacts with the intermediate capsid protein VP6. Interacts with the outer capsid protein VP5*.</text>
</comment>
<evidence type="ECO:0000313" key="15">
    <source>
        <dbReference type="Proteomes" id="UP000204532"/>
    </source>
</evidence>
<protein>
    <recommendedName>
        <fullName evidence="12 13">Outer capsid glycoprotein VP7</fullName>
    </recommendedName>
</protein>
<reference evidence="15" key="1">
    <citation type="journal article" date="2011" name="Virology">
        <title>Sequence analysis of the VP6-encoding genome segment of avian group F and G rotaviruses.</title>
        <authorList>
            <person name="Johne R."/>
            <person name="Otto P."/>
            <person name="Roth B."/>
            <person name="Lohren U."/>
            <person name="Belnap D."/>
            <person name="Reetz J."/>
            <person name="Trojnar E."/>
        </authorList>
    </citation>
    <scope>NUCLEOTIDE SEQUENCE [LARGE SCALE GENOMIC DNA]</scope>
</reference>
<keyword evidence="10 12" id="KW-0325">Glycoprotein</keyword>
<dbReference type="HAMAP" id="MF_04130">
    <property type="entry name" value="Rota_VP7"/>
    <property type="match status" value="1"/>
</dbReference>
<evidence type="ECO:0000256" key="7">
    <source>
        <dbReference type="ARBA" id="ARBA00022837"/>
    </source>
</evidence>
<keyword evidence="4 12" id="KW-0479">Metal-binding</keyword>
<keyword evidence="7 12" id="KW-0106">Calcium</keyword>
<dbReference type="GO" id="GO:0039624">
    <property type="term" value="C:viral outer capsid"/>
    <property type="evidence" value="ECO:0007669"/>
    <property type="project" value="UniProtKB-UniRule"/>
</dbReference>
<dbReference type="OrthoDB" id="17826at10239"/>
<reference evidence="14 15" key="3">
    <citation type="journal article" date="2013" name="Infect. Genet. Evol.">
        <title>Analysis of rotavirus species diversity and evolution including the newly determined full-length genome sequences of rotavirus F and G.</title>
        <authorList>
            <person name="Kindler E."/>
            <person name="Trojnar E."/>
            <person name="Heckel G."/>
            <person name="Otto P.H."/>
            <person name="Johne R."/>
        </authorList>
    </citation>
    <scope>NUCLEOTIDE SEQUENCE [LARGE SCALE GENOMIC DNA]</scope>
    <source>
        <strain evidence="14">Chicken/03V0568/DEU/2003</strain>
    </source>
</reference>
<comment type="subunit">
    <text evidence="13">Homotrimer. 2 Ca(2+) ions bound at each subunit interface in the trimer hold the trimer together.</text>
</comment>
<organism evidence="14 15">
    <name type="scientific">Rotavirus F chicken/03V0568/DEU/2003</name>
    <dbReference type="NCBI Taxonomy" id="994994"/>
    <lineage>
        <taxon>Viruses</taxon>
        <taxon>Riboviria</taxon>
        <taxon>Orthornavirae</taxon>
        <taxon>Duplornaviricota</taxon>
        <taxon>Resentoviricetes</taxon>
        <taxon>Reovirales</taxon>
        <taxon>Sedoreoviridae</taxon>
        <taxon>Rotavirus</taxon>
        <taxon>Rotavirus phigastroenteritidis</taxon>
        <taxon>Rotavirus F</taxon>
    </lineage>
</organism>
<keyword evidence="2 12" id="KW-0945">Host-virus interaction</keyword>
<evidence type="ECO:0000256" key="8">
    <source>
        <dbReference type="ARBA" id="ARBA00022844"/>
    </source>
</evidence>
<dbReference type="Pfam" id="PF00434">
    <property type="entry name" value="VP7"/>
    <property type="match status" value="1"/>
</dbReference>
<accession>M4H293</accession>
<dbReference type="Proteomes" id="UP000204532">
    <property type="component" value="Genome"/>
</dbReference>
<evidence type="ECO:0000256" key="11">
    <source>
        <dbReference type="ARBA" id="ARBA00023184"/>
    </source>
</evidence>
<dbReference type="InterPro" id="IPR042207">
    <property type="entry name" value="VP7_1"/>
</dbReference>
<evidence type="ECO:0000256" key="4">
    <source>
        <dbReference type="ARBA" id="ARBA00022723"/>
    </source>
</evidence>
<keyword evidence="11 12" id="KW-1038">Host endoplasmic reticulum</keyword>
<keyword evidence="5" id="KW-0732">Signal</keyword>
<dbReference type="Gene3D" id="2.60.120.800">
    <property type="entry name" value="Rotavirus outer-layer protein VP7, domain 2"/>
    <property type="match status" value="1"/>
</dbReference>
<keyword evidence="15" id="KW-1185">Reference proteome</keyword>
<evidence type="ECO:0000256" key="13">
    <source>
        <dbReference type="RuleBase" id="RU363022"/>
    </source>
</evidence>
<comment type="function">
    <text evidence="13">Rotavirus attachment and entry into the host cell probably involves multiple sequential contacts between the outer capsid proteins VP4 and VP7, and the cell receptors.</text>
</comment>
<keyword evidence="3 12" id="KW-1146">T=13 icosahedral capsid protein</keyword>
<keyword evidence="9 12" id="KW-1015">Disulfide bond</keyword>
<keyword evidence="6 12" id="KW-1152">Outer capsid protein</keyword>
<dbReference type="GO" id="GO:0044166">
    <property type="term" value="C:host cell endoplasmic reticulum lumen"/>
    <property type="evidence" value="ECO:0007669"/>
    <property type="project" value="UniProtKB-SubCell"/>
</dbReference>
<keyword evidence="1 12" id="KW-0167">Capsid protein</keyword>
<evidence type="ECO:0000256" key="1">
    <source>
        <dbReference type="ARBA" id="ARBA00022561"/>
    </source>
</evidence>
<evidence type="ECO:0000256" key="9">
    <source>
        <dbReference type="ARBA" id="ARBA00023157"/>
    </source>
</evidence>
<evidence type="ECO:0000256" key="3">
    <source>
        <dbReference type="ARBA" id="ARBA00022708"/>
    </source>
</evidence>
<evidence type="ECO:0000313" key="14">
    <source>
        <dbReference type="EMBL" id="AFL91887.1"/>
    </source>
</evidence>
<comment type="subcellular location">
    <subcellularLocation>
        <location evidence="12 13">Host endoplasmic reticulum lumen</location>
    </subcellularLocation>
    <subcellularLocation>
        <location evidence="12">Virion</location>
    </subcellularLocation>
    <text evidence="12">The outer layer contains 780 copies of VP7, grouped as 260 trimers. Immature double-layered particles assembled in the cytoplasm bud across the membrane of the endoplasmic reticulum, acquiring during this process a transient lipid membrane that is modified with the ER resident viral glycoproteins NSP4 and VP7; these enveloped particles also contain VP4. As the particles move towards the interior of the ER cisternae, the transient lipid membrane and the non-structural protein NSP4 are lost, while the virus surface proteins VP4 and VP7 rearrange to form the outermost virus protein layer, yielding mature infectious triple-layered particles.</text>
</comment>
<dbReference type="EMBL" id="JQ919998">
    <property type="protein sequence ID" value="AFL91887.1"/>
    <property type="molecule type" value="Genomic_RNA"/>
</dbReference>
<comment type="similarity">
    <text evidence="12 13">Belongs to the rotavirus VP7 family.</text>
</comment>
<evidence type="ECO:0000256" key="12">
    <source>
        <dbReference type="HAMAP-Rule" id="MF_04130"/>
    </source>
</evidence>
<dbReference type="GeneID" id="16028492"/>
<keyword evidence="8 12" id="KW-0946">Virion</keyword>
<evidence type="ECO:0000256" key="5">
    <source>
        <dbReference type="ARBA" id="ARBA00022729"/>
    </source>
</evidence>
<reference evidence="15" key="2">
    <citation type="journal article" date="2012" name="Virology">
        <title>Rotavirus RNA polymerases resolve into two phylogenetically distinct classes that differ in their mechanism of template recognition.</title>
        <authorList>
            <person name="Ogden K.M."/>
            <person name="Johne R."/>
            <person name="Patton J.T."/>
        </authorList>
    </citation>
    <scope>NUCLEOTIDE SEQUENCE [LARGE SCALE GENOMIC DNA]</scope>
</reference>
<evidence type="ECO:0000256" key="2">
    <source>
        <dbReference type="ARBA" id="ARBA00022581"/>
    </source>
</evidence>
<comment type="function">
    <text evidence="12">Calcium-binding protein that interacts with rotavirus cell receptors once the initial attachment by VP4 has been achieved. Rotavirus attachment and entry into the host cell probably involves multiple sequential contacts between the outer capsid proteins VP4 and VP7, and the cell receptors. Following entry into the host cell, low intracellular or intravesicular Ca(2+) concentration probably causes the calcium-stabilized VP7 trimers to dissociate from the virion. This step is probably necessary for the membrane-disrupting entry step and the release of VP4, which is locked onto the virion by VP7.</text>
</comment>
<sequence>MFAMLNDLVILIRNIVILIAILRFFGYAEITENVDVELSDTAIADRRGTVCLYVPNKAATELAKNNAKPTWQEILNQLFITQGIPIGDVKYILYTEVNELFQSKSRCNYNLYVVHGPDDLSYTAQLLLNKWECTDYNFNVYYYEQQERHYLKFKSSGTNCVAVACPIDSTTLGIGCVSTDVKTYESVTQHDAFIDLIDQQKYRMNITGTQAINCYYQDCKLVGPDYSSYLIVASTESYFRNVDGDLDPLTQAGARMSRINFKQWWQVFYQIVQMINNIINQMTKTGTYYAYNLYR</sequence>
<dbReference type="GO" id="GO:0046872">
    <property type="term" value="F:metal ion binding"/>
    <property type="evidence" value="ECO:0007669"/>
    <property type="project" value="UniProtKB-KW"/>
</dbReference>
<dbReference type="KEGG" id="vg:16028492"/>
<proteinExistence type="inferred from homology"/>
<evidence type="ECO:0000256" key="10">
    <source>
        <dbReference type="ARBA" id="ARBA00023180"/>
    </source>
</evidence>